<evidence type="ECO:0000256" key="4">
    <source>
        <dbReference type="SAM" id="MobiDB-lite"/>
    </source>
</evidence>
<keyword evidence="6" id="KW-1185">Reference proteome</keyword>
<accession>A0A1T4XWY4</accession>
<dbReference type="CDD" id="cd04730">
    <property type="entry name" value="NPD_like"/>
    <property type="match status" value="1"/>
</dbReference>
<evidence type="ECO:0000313" key="5">
    <source>
        <dbReference type="EMBL" id="SKA94082.1"/>
    </source>
</evidence>
<feature type="compositionally biased region" description="Basic and acidic residues" evidence="4">
    <location>
        <begin position="447"/>
        <end position="457"/>
    </location>
</feature>
<dbReference type="PANTHER" id="PTHR32332:SF18">
    <property type="entry name" value="2-NITROPROPANE DIOXYGENASE"/>
    <property type="match status" value="1"/>
</dbReference>
<dbReference type="AlphaFoldDB" id="A0A1T4XWY4"/>
<evidence type="ECO:0000256" key="1">
    <source>
        <dbReference type="ARBA" id="ARBA00022630"/>
    </source>
</evidence>
<evidence type="ECO:0000256" key="2">
    <source>
        <dbReference type="ARBA" id="ARBA00022643"/>
    </source>
</evidence>
<dbReference type="InterPro" id="IPR013785">
    <property type="entry name" value="Aldolase_TIM"/>
</dbReference>
<evidence type="ECO:0000256" key="3">
    <source>
        <dbReference type="ARBA" id="ARBA00023002"/>
    </source>
</evidence>
<dbReference type="InterPro" id="IPR004136">
    <property type="entry name" value="NMO"/>
</dbReference>
<dbReference type="GO" id="GO:0018580">
    <property type="term" value="F:nitronate monooxygenase activity"/>
    <property type="evidence" value="ECO:0007669"/>
    <property type="project" value="InterPro"/>
</dbReference>
<feature type="region of interest" description="Disordered" evidence="4">
    <location>
        <begin position="432"/>
        <end position="457"/>
    </location>
</feature>
<dbReference type="EMBL" id="FUYC01000019">
    <property type="protein sequence ID" value="SKA94082.1"/>
    <property type="molecule type" value="Genomic_DNA"/>
</dbReference>
<reference evidence="5 6" key="1">
    <citation type="submission" date="2017-02" db="EMBL/GenBank/DDBJ databases">
        <authorList>
            <person name="Peterson S.W."/>
        </authorList>
    </citation>
    <scope>NUCLEOTIDE SEQUENCE [LARGE SCALE GENOMIC DNA]</scope>
    <source>
        <strain evidence="5 6">DSM 16080</strain>
    </source>
</reference>
<keyword evidence="5" id="KW-0503">Monooxygenase</keyword>
<dbReference type="Gene3D" id="3.20.20.70">
    <property type="entry name" value="Aldolase class I"/>
    <property type="match status" value="1"/>
</dbReference>
<dbReference type="Pfam" id="PF03060">
    <property type="entry name" value="NMO"/>
    <property type="match status" value="1"/>
</dbReference>
<dbReference type="STRING" id="1121449.SAMN02745704_02544"/>
<keyword evidence="1" id="KW-0285">Flavoprotein</keyword>
<gene>
    <name evidence="5" type="ORF">SAMN02745704_02544</name>
</gene>
<keyword evidence="3" id="KW-0560">Oxidoreductase</keyword>
<evidence type="ECO:0000313" key="6">
    <source>
        <dbReference type="Proteomes" id="UP000190027"/>
    </source>
</evidence>
<organism evidence="5 6">
    <name type="scientific">Paucidesulfovibrio gracilis DSM 16080</name>
    <dbReference type="NCBI Taxonomy" id="1121449"/>
    <lineage>
        <taxon>Bacteria</taxon>
        <taxon>Pseudomonadati</taxon>
        <taxon>Thermodesulfobacteriota</taxon>
        <taxon>Desulfovibrionia</taxon>
        <taxon>Desulfovibrionales</taxon>
        <taxon>Desulfovibrionaceae</taxon>
        <taxon>Paucidesulfovibrio</taxon>
    </lineage>
</organism>
<proteinExistence type="predicted"/>
<dbReference type="PANTHER" id="PTHR32332">
    <property type="entry name" value="2-NITROPROPANE DIOXYGENASE"/>
    <property type="match status" value="1"/>
</dbReference>
<name>A0A1T4XWY4_9BACT</name>
<dbReference type="OrthoDB" id="9778912at2"/>
<dbReference type="SUPFAM" id="SSF51412">
    <property type="entry name" value="Inosine monophosphate dehydrogenase (IMPDH)"/>
    <property type="match status" value="1"/>
</dbReference>
<protein>
    <submittedName>
        <fullName evidence="5">Nitronate monooxygenase</fullName>
    </submittedName>
</protein>
<sequence>MTLPSLHIGDLVARLPIVQGGMGVGISLSGLASAVANEGGVGVIATPMIGMYEPDRASNPEEADLRALKTEIRKARSLSNGIIGVNIMCALTNFAELVRTSVREGIDVIFAGAGLPLDLPAHLPEDQRENTHTKLVPIVSSGRAAKLICKKWLKRFDRLPDAFVVEGPKAGGHLGFKPEQIDDPNFALEKILPQTIEAVHEFEMQARRPIPVIAAGGVYSGADIVRFMDMGAAGVQMGTRFVATEECDADIEFKKAFVNAKKEDLRVIQSPVGLPGRAVGNVFLDKVKNGLLKPHKCPYKCLASCPQEDGPYCIAKALMNAKRGLLKHGFAFAGANAYLVEKIVTVRDLFCSLKEEAARSRAEAAARRYIESARQYMDLVTDSAARYRLEAKQYLEQMQAQANRGKECARQYLDQMHEEATRRRENAREYLEQMQEKVSSTLQEYLPEGRRTDPGEA</sequence>
<dbReference type="Proteomes" id="UP000190027">
    <property type="component" value="Unassembled WGS sequence"/>
</dbReference>
<keyword evidence="2" id="KW-0288">FMN</keyword>